<dbReference type="EMBL" id="JASCZI010181950">
    <property type="protein sequence ID" value="MED6186527.1"/>
    <property type="molecule type" value="Genomic_DNA"/>
</dbReference>
<comment type="caution">
    <text evidence="2">The sequence shown here is derived from an EMBL/GenBank/DDBJ whole genome shotgun (WGS) entry which is preliminary data.</text>
</comment>
<evidence type="ECO:0000313" key="2">
    <source>
        <dbReference type="EMBL" id="MED6186527.1"/>
    </source>
</evidence>
<organism evidence="2 3">
    <name type="scientific">Stylosanthes scabra</name>
    <dbReference type="NCBI Taxonomy" id="79078"/>
    <lineage>
        <taxon>Eukaryota</taxon>
        <taxon>Viridiplantae</taxon>
        <taxon>Streptophyta</taxon>
        <taxon>Embryophyta</taxon>
        <taxon>Tracheophyta</taxon>
        <taxon>Spermatophyta</taxon>
        <taxon>Magnoliopsida</taxon>
        <taxon>eudicotyledons</taxon>
        <taxon>Gunneridae</taxon>
        <taxon>Pentapetalae</taxon>
        <taxon>rosids</taxon>
        <taxon>fabids</taxon>
        <taxon>Fabales</taxon>
        <taxon>Fabaceae</taxon>
        <taxon>Papilionoideae</taxon>
        <taxon>50 kb inversion clade</taxon>
        <taxon>dalbergioids sensu lato</taxon>
        <taxon>Dalbergieae</taxon>
        <taxon>Pterocarpus clade</taxon>
        <taxon>Stylosanthes</taxon>
    </lineage>
</organism>
<dbReference type="PANTHER" id="PTHR34835">
    <property type="entry name" value="OS07G0283600 PROTEIN-RELATED"/>
    <property type="match status" value="1"/>
</dbReference>
<accession>A0ABU6WL02</accession>
<evidence type="ECO:0000256" key="1">
    <source>
        <dbReference type="SAM" id="MobiDB-lite"/>
    </source>
</evidence>
<proteinExistence type="predicted"/>
<protein>
    <submittedName>
        <fullName evidence="2">Uncharacterized protein</fullName>
    </submittedName>
</protein>
<evidence type="ECO:0000313" key="3">
    <source>
        <dbReference type="Proteomes" id="UP001341840"/>
    </source>
</evidence>
<feature type="compositionally biased region" description="Polar residues" evidence="1">
    <location>
        <begin position="288"/>
        <end position="303"/>
    </location>
</feature>
<feature type="region of interest" description="Disordered" evidence="1">
    <location>
        <begin position="245"/>
        <end position="347"/>
    </location>
</feature>
<keyword evidence="3" id="KW-1185">Reference proteome</keyword>
<gene>
    <name evidence="2" type="ORF">PIB30_067563</name>
</gene>
<feature type="compositionally biased region" description="Basic and acidic residues" evidence="1">
    <location>
        <begin position="306"/>
        <end position="319"/>
    </location>
</feature>
<name>A0ABU6WL02_9FABA</name>
<sequence>MCLQQGHDFRCVPKSVAVIFQNCLNNDPQKRALVDELGFGVFSSLPNYYLKQKVLKQIYNRFDNYDNTIHAVVREVEITMEKIGKALGLNHTGSIYDEKITLKELSGEDYDAYKFFQGKTQAALSSLIFNTKVDTEENKKCFLLPTSAPNVTPRVLPTLFDLENTRNKNWALHVHNFLLEEIEKAKKNNAKSVRGCCYAFMVIYFHETHFGKNSRDAAAQPPWIQYWTGDTLWKKMKQEKTMTGLMKTAKMHVERQGKSKKKAKKTSSSSSESEYFESSHDSEFGSDDTFSLPGSDSEQTMSDSMVRVERRTRSTKDSVSEMQDGHTLAQAVSSIRKRKNLQREGRR</sequence>
<dbReference type="Proteomes" id="UP001341840">
    <property type="component" value="Unassembled WGS sequence"/>
</dbReference>
<reference evidence="2 3" key="1">
    <citation type="journal article" date="2023" name="Plants (Basel)">
        <title>Bridging the Gap: Combining Genomics and Transcriptomics Approaches to Understand Stylosanthes scabra, an Orphan Legume from the Brazilian Caatinga.</title>
        <authorList>
            <person name="Ferreira-Neto J.R.C."/>
            <person name="da Silva M.D."/>
            <person name="Binneck E."/>
            <person name="de Melo N.F."/>
            <person name="da Silva R.H."/>
            <person name="de Melo A.L.T.M."/>
            <person name="Pandolfi V."/>
            <person name="Bustamante F.O."/>
            <person name="Brasileiro-Vidal A.C."/>
            <person name="Benko-Iseppon A.M."/>
        </authorList>
    </citation>
    <scope>NUCLEOTIDE SEQUENCE [LARGE SCALE GENOMIC DNA]</scope>
    <source>
        <tissue evidence="2">Leaves</tissue>
    </source>
</reference>